<name>A0A366M8U6_9ACTN</name>
<keyword evidence="7" id="KW-1185">Reference proteome</keyword>
<feature type="region of interest" description="Disordered" evidence="4">
    <location>
        <begin position="72"/>
        <end position="107"/>
    </location>
</feature>
<sequence>MQADLDDLNERLARTRWPDQLPGVGWSYGVNRDYLQELVEYWRTGYSFREHAARLNRLPRFTTTISPHRCRPAWPTSPATARSAAWPSCPTRSRTGRSTTGAATSPPCRPLTCWSPTSIPSSEPCAEKGRATTPVREWWPGRRSLTLDHFWGPAAGKDRG</sequence>
<dbReference type="SUPFAM" id="SSF53474">
    <property type="entry name" value="alpha/beta-Hydrolases"/>
    <property type="match status" value="1"/>
</dbReference>
<dbReference type="PANTHER" id="PTHR21661:SF35">
    <property type="entry name" value="EPOXIDE HYDROLASE"/>
    <property type="match status" value="1"/>
</dbReference>
<keyword evidence="2" id="KW-0058">Aromatic hydrocarbons catabolism</keyword>
<gene>
    <name evidence="6" type="ORF">DP939_04250</name>
</gene>
<evidence type="ECO:0000256" key="1">
    <source>
        <dbReference type="ARBA" id="ARBA00010088"/>
    </source>
</evidence>
<keyword evidence="3" id="KW-0378">Hydrolase</keyword>
<dbReference type="OrthoDB" id="9799173at2"/>
<dbReference type="InterPro" id="IPR010497">
    <property type="entry name" value="Epoxide_hydro_N"/>
</dbReference>
<proteinExistence type="inferred from homology"/>
<reference evidence="6 7" key="1">
    <citation type="submission" date="2018-06" db="EMBL/GenBank/DDBJ databases">
        <title>Sphaerisporangium craniellae sp. nov., isolated from a marine sponge in the South China Sea.</title>
        <authorList>
            <person name="Li L."/>
        </authorList>
    </citation>
    <scope>NUCLEOTIDE SEQUENCE [LARGE SCALE GENOMIC DNA]</scope>
    <source>
        <strain evidence="6 7">LHW63015</strain>
    </source>
</reference>
<dbReference type="EMBL" id="QMEY01000001">
    <property type="protein sequence ID" value="RBQ21892.1"/>
    <property type="molecule type" value="Genomic_DNA"/>
</dbReference>
<evidence type="ECO:0000259" key="5">
    <source>
        <dbReference type="Pfam" id="PF06441"/>
    </source>
</evidence>
<comment type="similarity">
    <text evidence="1">Belongs to the peptidase S33 family.</text>
</comment>
<comment type="caution">
    <text evidence="6">The sequence shown here is derived from an EMBL/GenBank/DDBJ whole genome shotgun (WGS) entry which is preliminary data.</text>
</comment>
<evidence type="ECO:0000313" key="6">
    <source>
        <dbReference type="EMBL" id="RBQ21892.1"/>
    </source>
</evidence>
<dbReference type="Pfam" id="PF06441">
    <property type="entry name" value="EHN"/>
    <property type="match status" value="1"/>
</dbReference>
<dbReference type="InterPro" id="IPR029058">
    <property type="entry name" value="AB_hydrolase_fold"/>
</dbReference>
<feature type="domain" description="Epoxide hydrolase N-terminal" evidence="5">
    <location>
        <begin position="2"/>
        <end position="66"/>
    </location>
</feature>
<evidence type="ECO:0000256" key="3">
    <source>
        <dbReference type="ARBA" id="ARBA00022801"/>
    </source>
</evidence>
<dbReference type="PANTHER" id="PTHR21661">
    <property type="entry name" value="EPOXIDE HYDROLASE 1-RELATED"/>
    <property type="match status" value="1"/>
</dbReference>
<feature type="compositionally biased region" description="Low complexity" evidence="4">
    <location>
        <begin position="91"/>
        <end position="105"/>
    </location>
</feature>
<dbReference type="Gene3D" id="3.40.50.1820">
    <property type="entry name" value="alpha/beta hydrolase"/>
    <property type="match status" value="1"/>
</dbReference>
<evidence type="ECO:0000313" key="7">
    <source>
        <dbReference type="Proteomes" id="UP000253303"/>
    </source>
</evidence>
<dbReference type="GO" id="GO:0097176">
    <property type="term" value="P:epoxide metabolic process"/>
    <property type="evidence" value="ECO:0007669"/>
    <property type="project" value="TreeGrafter"/>
</dbReference>
<dbReference type="GO" id="GO:0004301">
    <property type="term" value="F:epoxide hydrolase activity"/>
    <property type="evidence" value="ECO:0007669"/>
    <property type="project" value="TreeGrafter"/>
</dbReference>
<evidence type="ECO:0000256" key="2">
    <source>
        <dbReference type="ARBA" id="ARBA00022797"/>
    </source>
</evidence>
<accession>A0A366M8U6</accession>
<dbReference type="AlphaFoldDB" id="A0A366M8U6"/>
<organism evidence="6 7">
    <name type="scientific">Spongiactinospora rosea</name>
    <dbReference type="NCBI Taxonomy" id="2248750"/>
    <lineage>
        <taxon>Bacteria</taxon>
        <taxon>Bacillati</taxon>
        <taxon>Actinomycetota</taxon>
        <taxon>Actinomycetes</taxon>
        <taxon>Streptosporangiales</taxon>
        <taxon>Streptosporangiaceae</taxon>
        <taxon>Spongiactinospora</taxon>
    </lineage>
</organism>
<evidence type="ECO:0000256" key="4">
    <source>
        <dbReference type="SAM" id="MobiDB-lite"/>
    </source>
</evidence>
<dbReference type="Proteomes" id="UP000253303">
    <property type="component" value="Unassembled WGS sequence"/>
</dbReference>
<protein>
    <recommendedName>
        <fullName evidence="5">Epoxide hydrolase N-terminal domain-containing protein</fullName>
    </recommendedName>
</protein>